<organism evidence="4 5">
    <name type="scientific">Melanomma pulvis-pyrius CBS 109.77</name>
    <dbReference type="NCBI Taxonomy" id="1314802"/>
    <lineage>
        <taxon>Eukaryota</taxon>
        <taxon>Fungi</taxon>
        <taxon>Dikarya</taxon>
        <taxon>Ascomycota</taxon>
        <taxon>Pezizomycotina</taxon>
        <taxon>Dothideomycetes</taxon>
        <taxon>Pleosporomycetidae</taxon>
        <taxon>Pleosporales</taxon>
        <taxon>Melanommataceae</taxon>
        <taxon>Melanomma</taxon>
    </lineage>
</organism>
<dbReference type="InterPro" id="IPR027417">
    <property type="entry name" value="P-loop_NTPase"/>
</dbReference>
<dbReference type="InterPro" id="IPR056693">
    <property type="entry name" value="DUF7791"/>
</dbReference>
<dbReference type="OrthoDB" id="443402at2759"/>
<keyword evidence="1" id="KW-0677">Repeat</keyword>
<dbReference type="PANTHER" id="PTHR10039:SF5">
    <property type="entry name" value="NACHT DOMAIN-CONTAINING PROTEIN"/>
    <property type="match status" value="1"/>
</dbReference>
<dbReference type="InterPro" id="IPR056884">
    <property type="entry name" value="NPHP3-like_N"/>
</dbReference>
<sequence>MLDPISAVGVAAATVQFAHFTAKLFAIGKEVHDSKGTTQELVHLDEVYSHLEKISSSLSQSLARTGTISREEQDICRLATSCQQECVLFTAAIDKIGKKSGSNRVFTDFQQALKIVWNQKAIVALEKRMMRFQTELSLALIIHMGNSQATIVRGLQSLIADTQRLESSQKHQVDGITSLLREIQKRQKIPSNQRLKVNDPSIPEEFKNVTSRLPWAFQVASEMIVHQKILRSLYFESLKIRHARIQNAHERTFRWLYQENRKDLSVNDNRVRFVNWLRSGDGIFWISGKPGSGKSTLMKWIADNKTTKDVLSEWARSGVVQNFSEEVPVVTASFYFWSAGTTMQKSQQGLFQSLLYEIFRHSPDLMKKACPTRWQVAESGEHQEPWSMIEISETIHRTVSIAGRSTRFCFFVDGIDEYNGDHFEMVETLEGLSQLPNVKLCVASRPWNVFEDTFGRCTQQKFYLQDLTRGDIDRYVQSKLMQHPTWKSLANGDIHYDAVGKEVVERAQGVFLWVFLVVKSLLEGLSNGDTASLLHQRVRRIPSDLREFFKFILDSLDPIYNQHVAHFFLAALESSESLPLMAYSYFEDEYDNSDYVLELDTAALHKSEMLSRLKQTSRRLNGRCKGLLEVYGESDEDERRDTDQDNPFYYQVGFLHRTVRDFFMTEEMRREFESRLPGSLQICLSMVKANIAMIKKMPRTDEWVQSSSFQALVDTTLNSSRKAEVLNGVPITALMEDLYYALTKARFFGSYTFNGIHWKDDFLGLTIERGLTLYASQQLQYPASGPIVKRQLRLKEHNYPILFRAMSTLQIPATGEPDVCSMVLYLLEKGCNPNETCEQDLHMQEMSSYRSNYYTLHLKQMAFSYENQTPFSYLLSSVGFEGTNQEPIAQKSVYAGRIRLLKHLLTHGADPHHYLGNTHWPLFMFILDRLFQKDSPEKLSWYYLEIIELLASWGMNVNTPLRDSCCCGAPTPWIHFIKLLNSRTYINHPRGELLARVCAILLKHGADPTPERKYYDMKLPSVEHVFQFTFSRRVARPLITALHAVADTEASKLTSSPRFPWSLWSWWWN</sequence>
<evidence type="ECO:0000259" key="3">
    <source>
        <dbReference type="Pfam" id="PF25053"/>
    </source>
</evidence>
<dbReference type="Pfam" id="PF24883">
    <property type="entry name" value="NPHP3_N"/>
    <property type="match status" value="1"/>
</dbReference>
<feature type="domain" description="DUF7791" evidence="3">
    <location>
        <begin position="555"/>
        <end position="701"/>
    </location>
</feature>
<evidence type="ECO:0000313" key="5">
    <source>
        <dbReference type="Proteomes" id="UP000799757"/>
    </source>
</evidence>
<dbReference type="SUPFAM" id="SSF48403">
    <property type="entry name" value="Ankyrin repeat"/>
    <property type="match status" value="1"/>
</dbReference>
<dbReference type="EMBL" id="MU002161">
    <property type="protein sequence ID" value="KAF2789109.1"/>
    <property type="molecule type" value="Genomic_DNA"/>
</dbReference>
<protein>
    <submittedName>
        <fullName evidence="4">Uncharacterized protein</fullName>
    </submittedName>
</protein>
<dbReference type="Gene3D" id="3.40.50.300">
    <property type="entry name" value="P-loop containing nucleotide triphosphate hydrolases"/>
    <property type="match status" value="1"/>
</dbReference>
<evidence type="ECO:0000313" key="4">
    <source>
        <dbReference type="EMBL" id="KAF2789109.1"/>
    </source>
</evidence>
<keyword evidence="5" id="KW-1185">Reference proteome</keyword>
<evidence type="ECO:0000256" key="1">
    <source>
        <dbReference type="ARBA" id="ARBA00022737"/>
    </source>
</evidence>
<dbReference type="Gene3D" id="1.25.40.20">
    <property type="entry name" value="Ankyrin repeat-containing domain"/>
    <property type="match status" value="1"/>
</dbReference>
<dbReference type="PANTHER" id="PTHR10039">
    <property type="entry name" value="AMELOGENIN"/>
    <property type="match status" value="1"/>
</dbReference>
<name>A0A6A6WYD5_9PLEO</name>
<gene>
    <name evidence="4" type="ORF">K505DRAFT_313725</name>
</gene>
<reference evidence="4" key="1">
    <citation type="journal article" date="2020" name="Stud. Mycol.">
        <title>101 Dothideomycetes genomes: a test case for predicting lifestyles and emergence of pathogens.</title>
        <authorList>
            <person name="Haridas S."/>
            <person name="Albert R."/>
            <person name="Binder M."/>
            <person name="Bloem J."/>
            <person name="Labutti K."/>
            <person name="Salamov A."/>
            <person name="Andreopoulos B."/>
            <person name="Baker S."/>
            <person name="Barry K."/>
            <person name="Bills G."/>
            <person name="Bluhm B."/>
            <person name="Cannon C."/>
            <person name="Castanera R."/>
            <person name="Culley D."/>
            <person name="Daum C."/>
            <person name="Ezra D."/>
            <person name="Gonzalez J."/>
            <person name="Henrissat B."/>
            <person name="Kuo A."/>
            <person name="Liang C."/>
            <person name="Lipzen A."/>
            <person name="Lutzoni F."/>
            <person name="Magnuson J."/>
            <person name="Mondo S."/>
            <person name="Nolan M."/>
            <person name="Ohm R."/>
            <person name="Pangilinan J."/>
            <person name="Park H.-J."/>
            <person name="Ramirez L."/>
            <person name="Alfaro M."/>
            <person name="Sun H."/>
            <person name="Tritt A."/>
            <person name="Yoshinaga Y."/>
            <person name="Zwiers L.-H."/>
            <person name="Turgeon B."/>
            <person name="Goodwin S."/>
            <person name="Spatafora J."/>
            <person name="Crous P."/>
            <person name="Grigoriev I."/>
        </authorList>
    </citation>
    <scope>NUCLEOTIDE SEQUENCE</scope>
    <source>
        <strain evidence="4">CBS 109.77</strain>
    </source>
</reference>
<dbReference type="SUPFAM" id="SSF52540">
    <property type="entry name" value="P-loop containing nucleoside triphosphate hydrolases"/>
    <property type="match status" value="1"/>
</dbReference>
<feature type="domain" description="Nephrocystin 3-like N-terminal" evidence="2">
    <location>
        <begin position="272"/>
        <end position="445"/>
    </location>
</feature>
<dbReference type="InterPro" id="IPR036770">
    <property type="entry name" value="Ankyrin_rpt-contain_sf"/>
</dbReference>
<dbReference type="Pfam" id="PF25053">
    <property type="entry name" value="DUF7791"/>
    <property type="match status" value="1"/>
</dbReference>
<accession>A0A6A6WYD5</accession>
<dbReference type="Proteomes" id="UP000799757">
    <property type="component" value="Unassembled WGS sequence"/>
</dbReference>
<proteinExistence type="predicted"/>
<evidence type="ECO:0000259" key="2">
    <source>
        <dbReference type="Pfam" id="PF24883"/>
    </source>
</evidence>
<dbReference type="AlphaFoldDB" id="A0A6A6WYD5"/>